<dbReference type="AlphaFoldDB" id="A0AAV9ZYM4"/>
<gene>
    <name evidence="2" type="ORF">R3P38DRAFT_3222792</name>
</gene>
<keyword evidence="3" id="KW-1185">Reference proteome</keyword>
<feature type="region of interest" description="Disordered" evidence="1">
    <location>
        <begin position="43"/>
        <end position="79"/>
    </location>
</feature>
<proteinExistence type="predicted"/>
<reference evidence="2 3" key="1">
    <citation type="journal article" date="2024" name="J Genomics">
        <title>Draft genome sequencing and assembly of Favolaschia claudopus CIRM-BRFM 2984 isolated from oak limbs.</title>
        <authorList>
            <person name="Navarro D."/>
            <person name="Drula E."/>
            <person name="Chaduli D."/>
            <person name="Cazenave R."/>
            <person name="Ahrendt S."/>
            <person name="Wang J."/>
            <person name="Lipzen A."/>
            <person name="Daum C."/>
            <person name="Barry K."/>
            <person name="Grigoriev I.V."/>
            <person name="Favel A."/>
            <person name="Rosso M.N."/>
            <person name="Martin F."/>
        </authorList>
    </citation>
    <scope>NUCLEOTIDE SEQUENCE [LARGE SCALE GENOMIC DNA]</scope>
    <source>
        <strain evidence="2 3">CIRM-BRFM 2984</strain>
    </source>
</reference>
<sequence length="130" mass="13901">MYFVMHTSRAIPSPNPPSLYCSALAFAFADPCLSAPPPPPPAAGAIWSHRISNQPPSVATSTRPAPPTRSTSLAPSPTADCLTSPVVNPLAEKEVAKTKFTQTRSRTRRTTSFILKSMIMSLIRGMGTFS</sequence>
<evidence type="ECO:0000256" key="1">
    <source>
        <dbReference type="SAM" id="MobiDB-lite"/>
    </source>
</evidence>
<name>A0AAV9ZYM4_9AGAR</name>
<comment type="caution">
    <text evidence="2">The sequence shown here is derived from an EMBL/GenBank/DDBJ whole genome shotgun (WGS) entry which is preliminary data.</text>
</comment>
<feature type="compositionally biased region" description="Low complexity" evidence="1">
    <location>
        <begin position="55"/>
        <end position="72"/>
    </location>
</feature>
<organism evidence="2 3">
    <name type="scientific">Favolaschia claudopus</name>
    <dbReference type="NCBI Taxonomy" id="2862362"/>
    <lineage>
        <taxon>Eukaryota</taxon>
        <taxon>Fungi</taxon>
        <taxon>Dikarya</taxon>
        <taxon>Basidiomycota</taxon>
        <taxon>Agaricomycotina</taxon>
        <taxon>Agaricomycetes</taxon>
        <taxon>Agaricomycetidae</taxon>
        <taxon>Agaricales</taxon>
        <taxon>Marasmiineae</taxon>
        <taxon>Mycenaceae</taxon>
        <taxon>Favolaschia</taxon>
    </lineage>
</organism>
<dbReference type="EMBL" id="JAWWNJ010000099">
    <property type="protein sequence ID" value="KAK6996186.1"/>
    <property type="molecule type" value="Genomic_DNA"/>
</dbReference>
<accession>A0AAV9ZYM4</accession>
<evidence type="ECO:0000313" key="2">
    <source>
        <dbReference type="EMBL" id="KAK6996186.1"/>
    </source>
</evidence>
<protein>
    <submittedName>
        <fullName evidence="2">Uncharacterized protein</fullName>
    </submittedName>
</protein>
<dbReference type="Proteomes" id="UP001362999">
    <property type="component" value="Unassembled WGS sequence"/>
</dbReference>
<evidence type="ECO:0000313" key="3">
    <source>
        <dbReference type="Proteomes" id="UP001362999"/>
    </source>
</evidence>